<dbReference type="PROSITE" id="PS01124">
    <property type="entry name" value="HTH_ARAC_FAMILY_2"/>
    <property type="match status" value="1"/>
</dbReference>
<dbReference type="InterPro" id="IPR018062">
    <property type="entry name" value="HTH_AraC-typ_CS"/>
</dbReference>
<dbReference type="GO" id="GO:0003700">
    <property type="term" value="F:DNA-binding transcription factor activity"/>
    <property type="evidence" value="ECO:0007669"/>
    <property type="project" value="InterPro"/>
</dbReference>
<proteinExistence type="predicted"/>
<dbReference type="STRING" id="442341.SAMN04487959_112140"/>
<reference evidence="5 6" key="1">
    <citation type="submission" date="2016-10" db="EMBL/GenBank/DDBJ databases">
        <authorList>
            <person name="de Groot N.N."/>
        </authorList>
    </citation>
    <scope>NUCLEOTIDE SEQUENCE [LARGE SCALE GENOMIC DNA]</scope>
    <source>
        <strain evidence="5 6">CGMCC 1.6848</strain>
    </source>
</reference>
<dbReference type="InterPro" id="IPR009057">
    <property type="entry name" value="Homeodomain-like_sf"/>
</dbReference>
<organism evidence="5 6">
    <name type="scientific">Modicisalibacter xianhensis</name>
    <dbReference type="NCBI Taxonomy" id="442341"/>
    <lineage>
        <taxon>Bacteria</taxon>
        <taxon>Pseudomonadati</taxon>
        <taxon>Pseudomonadota</taxon>
        <taxon>Gammaproteobacteria</taxon>
        <taxon>Oceanospirillales</taxon>
        <taxon>Halomonadaceae</taxon>
        <taxon>Modicisalibacter</taxon>
    </lineage>
</organism>
<dbReference type="Proteomes" id="UP000199040">
    <property type="component" value="Unassembled WGS sequence"/>
</dbReference>
<dbReference type="Gene3D" id="1.10.10.60">
    <property type="entry name" value="Homeodomain-like"/>
    <property type="match status" value="2"/>
</dbReference>
<keyword evidence="1" id="KW-0805">Transcription regulation</keyword>
<dbReference type="Pfam" id="PF12833">
    <property type="entry name" value="HTH_18"/>
    <property type="match status" value="1"/>
</dbReference>
<evidence type="ECO:0000313" key="6">
    <source>
        <dbReference type="Proteomes" id="UP000199040"/>
    </source>
</evidence>
<evidence type="ECO:0000259" key="4">
    <source>
        <dbReference type="PROSITE" id="PS01124"/>
    </source>
</evidence>
<keyword evidence="3" id="KW-0804">Transcription</keyword>
<dbReference type="InterPro" id="IPR018060">
    <property type="entry name" value="HTH_AraC"/>
</dbReference>
<dbReference type="RefSeq" id="WP_092848311.1">
    <property type="nucleotide sequence ID" value="NZ_FOPY01000012.1"/>
</dbReference>
<dbReference type="SUPFAM" id="SSF46689">
    <property type="entry name" value="Homeodomain-like"/>
    <property type="match status" value="2"/>
</dbReference>
<dbReference type="Pfam" id="PF06719">
    <property type="entry name" value="AraC_N"/>
    <property type="match status" value="1"/>
</dbReference>
<protein>
    <submittedName>
        <fullName evidence="5">Transcriptional regulator, AraC family</fullName>
    </submittedName>
</protein>
<feature type="domain" description="HTH araC/xylS-type" evidence="4">
    <location>
        <begin position="210"/>
        <end position="308"/>
    </location>
</feature>
<evidence type="ECO:0000313" key="5">
    <source>
        <dbReference type="EMBL" id="SFH92760.1"/>
    </source>
</evidence>
<sequence length="308" mass="34084">MDTWLAPTGNTTRDTPQVADNLGQRMAALIAPLVNGEGFISTALPGVQIVASQCGHPRTPLIYEPSLIVIAQGRKTGYLEDRVIHYGAGNYLIQALPLPFECETLVSPDQPLLGVSIGIDRLVLDELVRPMQARRMTPPARSPLPMAAVPMNASMGDAVLRLLECLHDPLCCEALGPGRVREVLFEALRGPQGDSLWQLLQEAGKYSRIAEALAYLHRHYAEPISVERLADEVNMSPSHFHHHFKRTTQLAPMQYLKRLRLLKARLLLGQRLHNVNRTAAAVGYQSPSQFSRDYKRYFGNSPAAERAG</sequence>
<dbReference type="PANTHER" id="PTHR43436">
    <property type="entry name" value="ARAC-FAMILY TRANSCRIPTIONAL REGULATOR"/>
    <property type="match status" value="1"/>
</dbReference>
<dbReference type="PROSITE" id="PS00041">
    <property type="entry name" value="HTH_ARAC_FAMILY_1"/>
    <property type="match status" value="1"/>
</dbReference>
<dbReference type="InterPro" id="IPR009594">
    <property type="entry name" value="Tscrpt_reg_HTH_AraC_N"/>
</dbReference>
<evidence type="ECO:0000256" key="2">
    <source>
        <dbReference type="ARBA" id="ARBA00023125"/>
    </source>
</evidence>
<evidence type="ECO:0000256" key="3">
    <source>
        <dbReference type="ARBA" id="ARBA00023163"/>
    </source>
</evidence>
<name>A0A1I3E189_9GAMM</name>
<dbReference type="SMART" id="SM00342">
    <property type="entry name" value="HTH_ARAC"/>
    <property type="match status" value="1"/>
</dbReference>
<evidence type="ECO:0000256" key="1">
    <source>
        <dbReference type="ARBA" id="ARBA00023015"/>
    </source>
</evidence>
<keyword evidence="2" id="KW-0238">DNA-binding</keyword>
<dbReference type="PANTHER" id="PTHR43436:SF2">
    <property type="entry name" value="ARAC_XYLS FAMILY TRANSCRIPTIONAL REGULATOR"/>
    <property type="match status" value="1"/>
</dbReference>
<dbReference type="EMBL" id="FOPY01000012">
    <property type="protein sequence ID" value="SFH92760.1"/>
    <property type="molecule type" value="Genomic_DNA"/>
</dbReference>
<gene>
    <name evidence="5" type="ORF">SAMN04487959_112140</name>
</gene>
<dbReference type="AlphaFoldDB" id="A0A1I3E189"/>
<keyword evidence="6" id="KW-1185">Reference proteome</keyword>
<accession>A0A1I3E189</accession>
<dbReference type="GO" id="GO:0043565">
    <property type="term" value="F:sequence-specific DNA binding"/>
    <property type="evidence" value="ECO:0007669"/>
    <property type="project" value="InterPro"/>
</dbReference>